<dbReference type="AlphaFoldDB" id="A0AAV1VV42"/>
<keyword evidence="2 4" id="KW-0863">Zinc-finger</keyword>
<feature type="compositionally biased region" description="Basic residues" evidence="5">
    <location>
        <begin position="153"/>
        <end position="166"/>
    </location>
</feature>
<dbReference type="PANTHER" id="PTHR46293:SF1">
    <property type="entry name" value="OS03G0632800 PROTEIN"/>
    <property type="match status" value="1"/>
</dbReference>
<dbReference type="GO" id="GO:0008270">
    <property type="term" value="F:zinc ion binding"/>
    <property type="evidence" value="ECO:0007669"/>
    <property type="project" value="UniProtKB-KW"/>
</dbReference>
<feature type="compositionally biased region" description="Polar residues" evidence="5">
    <location>
        <begin position="124"/>
        <end position="134"/>
    </location>
</feature>
<dbReference type="EMBL" id="CAXHTB010000001">
    <property type="protein sequence ID" value="CAL0300608.1"/>
    <property type="molecule type" value="Genomic_DNA"/>
</dbReference>
<dbReference type="SUPFAM" id="SSF57850">
    <property type="entry name" value="RING/U-box"/>
    <property type="match status" value="1"/>
</dbReference>
<proteinExistence type="predicted"/>
<reference evidence="7 8" key="1">
    <citation type="submission" date="2024-03" db="EMBL/GenBank/DDBJ databases">
        <authorList>
            <person name="Martinez-Hernandez J."/>
        </authorList>
    </citation>
    <scope>NUCLEOTIDE SEQUENCE [LARGE SCALE GENOMIC DNA]</scope>
</reference>
<evidence type="ECO:0000313" key="7">
    <source>
        <dbReference type="EMBL" id="CAL0300608.1"/>
    </source>
</evidence>
<feature type="domain" description="RING-type" evidence="6">
    <location>
        <begin position="20"/>
        <end position="61"/>
    </location>
</feature>
<dbReference type="Pfam" id="PF13923">
    <property type="entry name" value="zf-C3HC4_2"/>
    <property type="match status" value="1"/>
</dbReference>
<protein>
    <recommendedName>
        <fullName evidence="6">RING-type domain-containing protein</fullName>
    </recommendedName>
</protein>
<keyword evidence="8" id="KW-1185">Reference proteome</keyword>
<dbReference type="Gene3D" id="3.30.40.10">
    <property type="entry name" value="Zinc/RING finger domain, C3HC4 (zinc finger)"/>
    <property type="match status" value="1"/>
</dbReference>
<dbReference type="PANTHER" id="PTHR46293">
    <property type="entry name" value="E3 UBIQUITIN PROTEIN LIGASE DRIP1"/>
    <property type="match status" value="1"/>
</dbReference>
<feature type="region of interest" description="Disordered" evidence="5">
    <location>
        <begin position="124"/>
        <end position="193"/>
    </location>
</feature>
<gene>
    <name evidence="7" type="ORF">LLUT_LOCUS1668</name>
</gene>
<keyword evidence="3" id="KW-0862">Zinc</keyword>
<dbReference type="PROSITE" id="PS00518">
    <property type="entry name" value="ZF_RING_1"/>
    <property type="match status" value="1"/>
</dbReference>
<dbReference type="InterPro" id="IPR044807">
    <property type="entry name" value="DRIP1-like"/>
</dbReference>
<evidence type="ECO:0000256" key="4">
    <source>
        <dbReference type="PROSITE-ProRule" id="PRU00175"/>
    </source>
</evidence>
<evidence type="ECO:0000259" key="6">
    <source>
        <dbReference type="PROSITE" id="PS50089"/>
    </source>
</evidence>
<dbReference type="GO" id="GO:0004842">
    <property type="term" value="F:ubiquitin-protein transferase activity"/>
    <property type="evidence" value="ECO:0007669"/>
    <property type="project" value="InterPro"/>
</dbReference>
<organism evidence="7 8">
    <name type="scientific">Lupinus luteus</name>
    <name type="common">European yellow lupine</name>
    <dbReference type="NCBI Taxonomy" id="3873"/>
    <lineage>
        <taxon>Eukaryota</taxon>
        <taxon>Viridiplantae</taxon>
        <taxon>Streptophyta</taxon>
        <taxon>Embryophyta</taxon>
        <taxon>Tracheophyta</taxon>
        <taxon>Spermatophyta</taxon>
        <taxon>Magnoliopsida</taxon>
        <taxon>eudicotyledons</taxon>
        <taxon>Gunneridae</taxon>
        <taxon>Pentapetalae</taxon>
        <taxon>rosids</taxon>
        <taxon>fabids</taxon>
        <taxon>Fabales</taxon>
        <taxon>Fabaceae</taxon>
        <taxon>Papilionoideae</taxon>
        <taxon>50 kb inversion clade</taxon>
        <taxon>genistoids sensu lato</taxon>
        <taxon>core genistoids</taxon>
        <taxon>Genisteae</taxon>
        <taxon>Lupinus</taxon>
    </lineage>
</organism>
<dbReference type="InterPro" id="IPR001841">
    <property type="entry name" value="Znf_RING"/>
</dbReference>
<evidence type="ECO:0000256" key="1">
    <source>
        <dbReference type="ARBA" id="ARBA00022723"/>
    </source>
</evidence>
<evidence type="ECO:0000256" key="2">
    <source>
        <dbReference type="ARBA" id="ARBA00022771"/>
    </source>
</evidence>
<dbReference type="PROSITE" id="PS50089">
    <property type="entry name" value="ZF_RING_2"/>
    <property type="match status" value="1"/>
</dbReference>
<accession>A0AAV1VV42</accession>
<dbReference type="Gene3D" id="3.10.20.90">
    <property type="entry name" value="Phosphatidylinositol 3-kinase Catalytic Subunit, Chain A, domain 1"/>
    <property type="match status" value="1"/>
</dbReference>
<evidence type="ECO:0000256" key="3">
    <source>
        <dbReference type="ARBA" id="ARBA00022833"/>
    </source>
</evidence>
<evidence type="ECO:0000313" key="8">
    <source>
        <dbReference type="Proteomes" id="UP001497480"/>
    </source>
</evidence>
<keyword evidence="1" id="KW-0479">Metal-binding</keyword>
<dbReference type="InterPro" id="IPR013083">
    <property type="entry name" value="Znf_RING/FYVE/PHD"/>
</dbReference>
<comment type="caution">
    <text evidence="7">The sequence shown here is derived from an EMBL/GenBank/DDBJ whole genome shotgun (WGS) entry which is preliminary data.</text>
</comment>
<dbReference type="Proteomes" id="UP001497480">
    <property type="component" value="Unassembled WGS sequence"/>
</dbReference>
<name>A0AAV1VV42_LUPLU</name>
<evidence type="ECO:0000256" key="5">
    <source>
        <dbReference type="SAM" id="MobiDB-lite"/>
    </source>
</evidence>
<sequence length="303" mass="34286">MEGKKLVKVRRDLLEPPLTCHYCHNLLKNATSNTECVHTFCRRCIEEIVTEKDMTECPVCETDWGVNPIQKMRHDHSLQSLRDKLFPENKETVKATEVVSSQCSVNIEHSDEMMSLISLRTTYKGSSSSENSQGAEPKDEILLADLRTSSSTKKGKKKKNKPRAPHQKKELALGDSSQSSHEHQNQPRTMPLENASSVWLTLEPSENRNGKMPVSHVHKYVQKKLGLGSEVEIEITCLGEVVPPEMELLDLYKTWMESVFPGKEITVIVGSSAERFVMILNYGPKVAWAKLLKTIEFEGRHDS</sequence>
<dbReference type="InterPro" id="IPR017907">
    <property type="entry name" value="Znf_RING_CS"/>
</dbReference>